<feature type="transmembrane region" description="Helical" evidence="1">
    <location>
        <begin position="63"/>
        <end position="91"/>
    </location>
</feature>
<dbReference type="EMBL" id="LXTC01000001">
    <property type="protein sequence ID" value="OBA23099.1"/>
    <property type="molecule type" value="Genomic_DNA"/>
</dbReference>
<evidence type="ECO:0000313" key="3">
    <source>
        <dbReference type="Proteomes" id="UP000092555"/>
    </source>
</evidence>
<comment type="caution">
    <text evidence="2">The sequence shown here is derived from an EMBL/GenBank/DDBJ whole genome shotgun (WGS) entry which is preliminary data.</text>
</comment>
<dbReference type="RefSeq" id="XP_018713580.1">
    <property type="nucleotide sequence ID" value="XM_018859481.1"/>
</dbReference>
<protein>
    <submittedName>
        <fullName evidence="2">Uncharacterized protein</fullName>
    </submittedName>
</protein>
<evidence type="ECO:0000256" key="1">
    <source>
        <dbReference type="SAM" id="Phobius"/>
    </source>
</evidence>
<dbReference type="GeneID" id="30032456"/>
<reference evidence="2 3" key="1">
    <citation type="submission" date="2016-05" db="EMBL/GenBank/DDBJ databases">
        <title>Comparative genomics of biotechnologically important yeasts.</title>
        <authorList>
            <consortium name="DOE Joint Genome Institute"/>
            <person name="Riley R."/>
            <person name="Haridas S."/>
            <person name="Wolfe K.H."/>
            <person name="Lopes M.R."/>
            <person name="Hittinger C.T."/>
            <person name="Goker M."/>
            <person name="Salamov A."/>
            <person name="Wisecaver J."/>
            <person name="Long T.M."/>
            <person name="Aerts A.L."/>
            <person name="Barry K."/>
            <person name="Choi C."/>
            <person name="Clum A."/>
            <person name="Coughlan A.Y."/>
            <person name="Deshpande S."/>
            <person name="Douglass A.P."/>
            <person name="Hanson S.J."/>
            <person name="Klenk H.-P."/>
            <person name="LaButti K."/>
            <person name="Lapidus A."/>
            <person name="Lindquist E."/>
            <person name="Lipzen A."/>
            <person name="Meier-kolthoff J.P."/>
            <person name="Ohm R.A."/>
            <person name="Otillar R.P."/>
            <person name="Pangilinan J."/>
            <person name="Peng Y."/>
            <person name="Rokas A."/>
            <person name="Rosa C.A."/>
            <person name="Scheuner C."/>
            <person name="Sibirny A.A."/>
            <person name="Slot J.C."/>
            <person name="Stielow J.B."/>
            <person name="Sun H."/>
            <person name="Kurtzman C.P."/>
            <person name="Blackwell M."/>
            <person name="Grigoriev I.V."/>
            <person name="Jeffries T.W."/>
        </authorList>
    </citation>
    <scope>NUCLEOTIDE SEQUENCE [LARGE SCALE GENOMIC DNA]</scope>
    <source>
        <strain evidence="2 3">NRRL YB-4993</strain>
    </source>
</reference>
<dbReference type="AlphaFoldDB" id="A0A1A0HG13"/>
<dbReference type="Proteomes" id="UP000092555">
    <property type="component" value="Unassembled WGS sequence"/>
</dbReference>
<keyword evidence="1" id="KW-1133">Transmembrane helix</keyword>
<keyword evidence="3" id="KW-1185">Reference proteome</keyword>
<sequence length="133" mass="15315">MPRTWILRSRDNRTEFECLSDQAVGEDSTLYSIKLLYIHMGGLYFSCNYVFPPEAEILNDDILLGLVFLNVQFSSEISIYIYLLVPMLFLMTNRTQSFHPASQSAVRRRGGVDLRIVMVVLGSKLCWLVYIIP</sequence>
<gene>
    <name evidence="2" type="ORF">METBIDRAFT_98980</name>
</gene>
<keyword evidence="1" id="KW-0812">Transmembrane</keyword>
<keyword evidence="1" id="KW-0472">Membrane</keyword>
<accession>A0A1A0HG13</accession>
<name>A0A1A0HG13_9ASCO</name>
<proteinExistence type="predicted"/>
<feature type="transmembrane region" description="Helical" evidence="1">
    <location>
        <begin position="35"/>
        <end position="51"/>
    </location>
</feature>
<organism evidence="2 3">
    <name type="scientific">Metschnikowia bicuspidata var. bicuspidata NRRL YB-4993</name>
    <dbReference type="NCBI Taxonomy" id="869754"/>
    <lineage>
        <taxon>Eukaryota</taxon>
        <taxon>Fungi</taxon>
        <taxon>Dikarya</taxon>
        <taxon>Ascomycota</taxon>
        <taxon>Saccharomycotina</taxon>
        <taxon>Pichiomycetes</taxon>
        <taxon>Metschnikowiaceae</taxon>
        <taxon>Metschnikowia</taxon>
    </lineage>
</organism>
<evidence type="ECO:0000313" key="2">
    <source>
        <dbReference type="EMBL" id="OBA23099.1"/>
    </source>
</evidence>